<name>A0A8A7K6H2_9FIRM</name>
<dbReference type="Pfam" id="PF02120">
    <property type="entry name" value="Flg_hook"/>
    <property type="match status" value="1"/>
</dbReference>
<dbReference type="Gene3D" id="3.30.750.140">
    <property type="match status" value="1"/>
</dbReference>
<feature type="compositionally biased region" description="Basic and acidic residues" evidence="1">
    <location>
        <begin position="211"/>
        <end position="250"/>
    </location>
</feature>
<proteinExistence type="predicted"/>
<feature type="compositionally biased region" description="Low complexity" evidence="1">
    <location>
        <begin position="167"/>
        <end position="179"/>
    </location>
</feature>
<keyword evidence="4" id="KW-1185">Reference proteome</keyword>
<dbReference type="InterPro" id="IPR052563">
    <property type="entry name" value="FliK"/>
</dbReference>
<feature type="domain" description="Flagellar hook-length control protein-like C-terminal" evidence="2">
    <location>
        <begin position="361"/>
        <end position="437"/>
    </location>
</feature>
<organism evidence="3 4">
    <name type="scientific">Iocasia fonsfrigidae</name>
    <dbReference type="NCBI Taxonomy" id="2682810"/>
    <lineage>
        <taxon>Bacteria</taxon>
        <taxon>Bacillati</taxon>
        <taxon>Bacillota</taxon>
        <taxon>Clostridia</taxon>
        <taxon>Halanaerobiales</taxon>
        <taxon>Halanaerobiaceae</taxon>
        <taxon>Iocasia</taxon>
    </lineage>
</organism>
<accession>A0A8A7K6H2</accession>
<dbReference type="PANTHER" id="PTHR37533">
    <property type="entry name" value="FLAGELLAR HOOK-LENGTH CONTROL PROTEIN"/>
    <property type="match status" value="1"/>
</dbReference>
<dbReference type="RefSeq" id="WP_230868629.1">
    <property type="nucleotide sequence ID" value="NZ_CP046640.1"/>
</dbReference>
<feature type="region of interest" description="Disordered" evidence="1">
    <location>
        <begin position="161"/>
        <end position="197"/>
    </location>
</feature>
<reference evidence="3" key="1">
    <citation type="submission" date="2019-12" db="EMBL/GenBank/DDBJ databases">
        <authorList>
            <person name="zhang j."/>
            <person name="sun C.M."/>
        </authorList>
    </citation>
    <scope>NUCLEOTIDE SEQUENCE</scope>
    <source>
        <strain evidence="3">NS-1</strain>
    </source>
</reference>
<evidence type="ECO:0000313" key="4">
    <source>
        <dbReference type="Proteomes" id="UP000665020"/>
    </source>
</evidence>
<sequence length="509" mass="55250">MNIGFNSMGFFSSTASTGAVNSKGPAVSLKGNGVKEGDFKNILLAQNQGEYGSQDETVENVLPDEALEKLNKLLEMEPEELAEVLQGLEPEFLMALKALLDIPADSLAQYLVSLDPELDSSSLQALEESLQRLKDALVQELTGTNPEQLLAEEGETVLEKGQGDSEAGNSNAVGVNSSNQGDGGSVSSELSADSSTTVKTANNGIASVFSEDRKGFQQSEEKSVSLEELAADRGKQGSRDDLSVLEDGKGQKNAQSDQGQSAEKLNSLARENAGFTLGKTGDVAGQGKENDFWKTNQLDSAAQNSTSISSKEQLAQNGQFSDLMGQTSQQGSGLNGANAAGTAETARVNLQNVIEQITDRIQFSQQGNKQLNIQLEPESLGKVRVQLKVEAGEVMARLLVESQEVKSYLEHNINGLRSNLVRQGLTVDQLYVESNDKYFNEEFDSQQGSYQEQQHSNQEQNSQDFGQISYEEMETLLSEEGFSELPQSIIADHRWSNLNYIRHRMNLLA</sequence>
<dbReference type="KEGG" id="ifn:GM661_02695"/>
<evidence type="ECO:0000256" key="1">
    <source>
        <dbReference type="SAM" id="MobiDB-lite"/>
    </source>
</evidence>
<evidence type="ECO:0000259" key="2">
    <source>
        <dbReference type="Pfam" id="PF02120"/>
    </source>
</evidence>
<feature type="compositionally biased region" description="Polar residues" evidence="1">
    <location>
        <begin position="185"/>
        <end position="197"/>
    </location>
</feature>
<dbReference type="PANTHER" id="PTHR37533:SF2">
    <property type="entry name" value="FLAGELLAR HOOK-LENGTH CONTROL PROTEIN"/>
    <property type="match status" value="1"/>
</dbReference>
<evidence type="ECO:0000313" key="3">
    <source>
        <dbReference type="EMBL" id="QTL96961.1"/>
    </source>
</evidence>
<dbReference type="InterPro" id="IPR021136">
    <property type="entry name" value="Flagellar_hook_control-like_C"/>
</dbReference>
<protein>
    <recommendedName>
        <fullName evidence="2">Flagellar hook-length control protein-like C-terminal domain-containing protein</fullName>
    </recommendedName>
</protein>
<feature type="region of interest" description="Disordered" evidence="1">
    <location>
        <begin position="211"/>
        <end position="263"/>
    </location>
</feature>
<dbReference type="AlphaFoldDB" id="A0A8A7K6H2"/>
<gene>
    <name evidence="3" type="ORF">GM661_02695</name>
</gene>
<dbReference type="EMBL" id="CP046640">
    <property type="protein sequence ID" value="QTL96961.1"/>
    <property type="molecule type" value="Genomic_DNA"/>
</dbReference>
<dbReference type="InterPro" id="IPR038610">
    <property type="entry name" value="FliK-like_C_sf"/>
</dbReference>
<feature type="compositionally biased region" description="Polar residues" evidence="1">
    <location>
        <begin position="252"/>
        <end position="263"/>
    </location>
</feature>
<dbReference type="CDD" id="cd17470">
    <property type="entry name" value="T3SS_Flik_C"/>
    <property type="match status" value="1"/>
</dbReference>
<dbReference type="Proteomes" id="UP000665020">
    <property type="component" value="Chromosome"/>
</dbReference>